<proteinExistence type="predicted"/>
<reference evidence="3" key="1">
    <citation type="journal article" date="2017" name="Plant J.">
        <title>The pomegranate (Punica granatum L.) genome and the genomics of punicalagin biosynthesis.</title>
        <authorList>
            <person name="Qin G."/>
            <person name="Xu C."/>
            <person name="Ming R."/>
            <person name="Tang H."/>
            <person name="Guyot R."/>
            <person name="Kramer E.M."/>
            <person name="Hu Y."/>
            <person name="Yi X."/>
            <person name="Qi Y."/>
            <person name="Xu X."/>
            <person name="Gao Z."/>
            <person name="Pan H."/>
            <person name="Jian J."/>
            <person name="Tian Y."/>
            <person name="Yue Z."/>
            <person name="Xu Y."/>
        </authorList>
    </citation>
    <scope>NUCLEOTIDE SEQUENCE [LARGE SCALE GENOMIC DNA]</scope>
    <source>
        <strain evidence="3">cv. Dabenzi</strain>
    </source>
</reference>
<protein>
    <submittedName>
        <fullName evidence="2">Uncharacterized protein</fullName>
    </submittedName>
</protein>
<gene>
    <name evidence="2" type="ORF">CDL15_Pgr020907</name>
</gene>
<evidence type="ECO:0000313" key="3">
    <source>
        <dbReference type="Proteomes" id="UP000197138"/>
    </source>
</evidence>
<sequence>MGIRTSRKLGNSPREVEGVATVARDQVWLQNEQPADARGTARSSSGSDCSGLWSLEVGRATMQL</sequence>
<dbReference type="Proteomes" id="UP000197138">
    <property type="component" value="Unassembled WGS sequence"/>
</dbReference>
<comment type="caution">
    <text evidence="2">The sequence shown here is derived from an EMBL/GenBank/DDBJ whole genome shotgun (WGS) entry which is preliminary data.</text>
</comment>
<evidence type="ECO:0000313" key="2">
    <source>
        <dbReference type="EMBL" id="OWM88953.1"/>
    </source>
</evidence>
<evidence type="ECO:0000256" key="1">
    <source>
        <dbReference type="SAM" id="MobiDB-lite"/>
    </source>
</evidence>
<name>A0A218XVG1_PUNGR</name>
<dbReference type="EMBL" id="MTKT01000785">
    <property type="protein sequence ID" value="OWM88953.1"/>
    <property type="molecule type" value="Genomic_DNA"/>
</dbReference>
<feature type="region of interest" description="Disordered" evidence="1">
    <location>
        <begin position="32"/>
        <end position="52"/>
    </location>
</feature>
<accession>A0A218XVG1</accession>
<dbReference type="AlphaFoldDB" id="A0A218XVG1"/>
<feature type="compositionally biased region" description="Low complexity" evidence="1">
    <location>
        <begin position="43"/>
        <end position="52"/>
    </location>
</feature>
<organism evidence="2 3">
    <name type="scientific">Punica granatum</name>
    <name type="common">Pomegranate</name>
    <dbReference type="NCBI Taxonomy" id="22663"/>
    <lineage>
        <taxon>Eukaryota</taxon>
        <taxon>Viridiplantae</taxon>
        <taxon>Streptophyta</taxon>
        <taxon>Embryophyta</taxon>
        <taxon>Tracheophyta</taxon>
        <taxon>Spermatophyta</taxon>
        <taxon>Magnoliopsida</taxon>
        <taxon>eudicotyledons</taxon>
        <taxon>Gunneridae</taxon>
        <taxon>Pentapetalae</taxon>
        <taxon>rosids</taxon>
        <taxon>malvids</taxon>
        <taxon>Myrtales</taxon>
        <taxon>Lythraceae</taxon>
        <taxon>Punica</taxon>
    </lineage>
</organism>